<organism evidence="1 2">
    <name type="scientific">Chlamydomonas incerta</name>
    <dbReference type="NCBI Taxonomy" id="51695"/>
    <lineage>
        <taxon>Eukaryota</taxon>
        <taxon>Viridiplantae</taxon>
        <taxon>Chlorophyta</taxon>
        <taxon>core chlorophytes</taxon>
        <taxon>Chlorophyceae</taxon>
        <taxon>CS clade</taxon>
        <taxon>Chlamydomonadales</taxon>
        <taxon>Chlamydomonadaceae</taxon>
        <taxon>Chlamydomonas</taxon>
    </lineage>
</organism>
<keyword evidence="2" id="KW-1185">Reference proteome</keyword>
<dbReference type="SUPFAM" id="SSF48403">
    <property type="entry name" value="Ankyrin repeat"/>
    <property type="match status" value="1"/>
</dbReference>
<dbReference type="PANTHER" id="PTHR46586:SF3">
    <property type="entry name" value="ANKYRIN REPEAT-CONTAINING PROTEIN"/>
    <property type="match status" value="1"/>
</dbReference>
<gene>
    <name evidence="1" type="ORF">HXX76_000644</name>
</gene>
<name>A0A835WEP5_CHLIN</name>
<dbReference type="InterPro" id="IPR052050">
    <property type="entry name" value="SecEffector_AnkRepeat"/>
</dbReference>
<protein>
    <recommendedName>
        <fullName evidence="3">Ankyrin repeat domain-containing protein</fullName>
    </recommendedName>
</protein>
<reference evidence="1" key="1">
    <citation type="journal article" date="2020" name="bioRxiv">
        <title>Comparative genomics of Chlamydomonas.</title>
        <authorList>
            <person name="Craig R.J."/>
            <person name="Hasan A.R."/>
            <person name="Ness R.W."/>
            <person name="Keightley P.D."/>
        </authorList>
    </citation>
    <scope>NUCLEOTIDE SEQUENCE</scope>
    <source>
        <strain evidence="1">SAG 7.73</strain>
    </source>
</reference>
<dbReference type="Proteomes" id="UP000650467">
    <property type="component" value="Unassembled WGS sequence"/>
</dbReference>
<accession>A0A835WEP5</accession>
<evidence type="ECO:0000313" key="2">
    <source>
        <dbReference type="Proteomes" id="UP000650467"/>
    </source>
</evidence>
<evidence type="ECO:0008006" key="3">
    <source>
        <dbReference type="Google" id="ProtNLM"/>
    </source>
</evidence>
<dbReference type="InterPro" id="IPR036770">
    <property type="entry name" value="Ankyrin_rpt-contain_sf"/>
</dbReference>
<dbReference type="Gene3D" id="1.25.40.20">
    <property type="entry name" value="Ankyrin repeat-containing domain"/>
    <property type="match status" value="2"/>
</dbReference>
<comment type="caution">
    <text evidence="1">The sequence shown here is derived from an EMBL/GenBank/DDBJ whole genome shotgun (WGS) entry which is preliminary data.</text>
</comment>
<dbReference type="PANTHER" id="PTHR46586">
    <property type="entry name" value="ANKYRIN REPEAT-CONTAINING PROTEIN"/>
    <property type="match status" value="1"/>
</dbReference>
<dbReference type="OrthoDB" id="548192at2759"/>
<proteinExistence type="predicted"/>
<dbReference type="EMBL" id="JAEHOC010000001">
    <property type="protein sequence ID" value="KAG2446042.1"/>
    <property type="molecule type" value="Genomic_DNA"/>
</dbReference>
<dbReference type="AlphaFoldDB" id="A0A835WEP5"/>
<sequence>MEAAAAAGHQPMCEALHRYNCPWGAALVKAAGGGHAGLCRWLLSQGAAGGGANAQQQQQLLSAWGLWDRSAMAAAARGGHLDLVEELWGWAHDRGLVSCSERMLCMVRGDDGEIEAWQPPRAPPPELNGPPRSRSLLMDPALVPYMQRAAIVAAAASSAVDWDLKIEMLEGRGVVQVQPGCMPEAVTAVARLWPPARALHRLNWLVQRGFGVTYLATRAATLALIDASVEEEAAAAAAAAAAASADALRELGGRPPAAAGAGVGGAGAVAAAGAPRTGPDGVSGSGEGAGAAGAGDRLQVLEFVLQHQGGVTDDTANMAAAAGLLDVLQLFGRTLSVRLNAVALMREAARAGQLQVLTWLAAHFHDDFRRRYPQVLAAAVEGGAVEVAAWLHQQGVAAEPEWADENPGPDGETFPVRAAAAGGSAAALRWLVENGFPMPADGSPYVFAIRNGDVVTLRNLRALGCRWDPHASPQLVAAARSAQLTSGCGAVVVWLEEQGLDLEKVERSARKSAQQRAAAARAREAAAAAKAAAASEVGADGGAGEGRLAAWWRRVRERVRPQKVHKSQPTCDGIIYVNHRW</sequence>
<evidence type="ECO:0000313" key="1">
    <source>
        <dbReference type="EMBL" id="KAG2446042.1"/>
    </source>
</evidence>